<dbReference type="AlphaFoldDB" id="A0AB34FJV7"/>
<gene>
    <name evidence="1" type="ORF">O9K51_07247</name>
</gene>
<dbReference type="SUPFAM" id="SSF54427">
    <property type="entry name" value="NTF2-like"/>
    <property type="match status" value="2"/>
</dbReference>
<dbReference type="EMBL" id="JAQHRD010000006">
    <property type="protein sequence ID" value="KAJ6439362.1"/>
    <property type="molecule type" value="Genomic_DNA"/>
</dbReference>
<proteinExistence type="predicted"/>
<dbReference type="Proteomes" id="UP001163105">
    <property type="component" value="Unassembled WGS sequence"/>
</dbReference>
<evidence type="ECO:0000313" key="2">
    <source>
        <dbReference type="Proteomes" id="UP001163105"/>
    </source>
</evidence>
<dbReference type="InterPro" id="IPR009959">
    <property type="entry name" value="Cyclase_SnoaL-like"/>
</dbReference>
<reference evidence="1" key="1">
    <citation type="submission" date="2023-01" db="EMBL/GenBank/DDBJ databases">
        <title>The growth and conidiation of Purpureocillium lavendulum are regulated by nitrogen source and histone H3K14 acetylation.</title>
        <authorList>
            <person name="Tang P."/>
            <person name="Han J."/>
            <person name="Zhang C."/>
            <person name="Tang P."/>
            <person name="Qi F."/>
            <person name="Zhang K."/>
            <person name="Liang L."/>
        </authorList>
    </citation>
    <scope>NUCLEOTIDE SEQUENCE</scope>
    <source>
        <strain evidence="1">YMF1.00683</strain>
    </source>
</reference>
<dbReference type="GO" id="GO:0030638">
    <property type="term" value="P:polyketide metabolic process"/>
    <property type="evidence" value="ECO:0007669"/>
    <property type="project" value="InterPro"/>
</dbReference>
<dbReference type="Pfam" id="PF07366">
    <property type="entry name" value="SnoaL"/>
    <property type="match status" value="1"/>
</dbReference>
<organism evidence="1 2">
    <name type="scientific">Purpureocillium lavendulum</name>
    <dbReference type="NCBI Taxonomy" id="1247861"/>
    <lineage>
        <taxon>Eukaryota</taxon>
        <taxon>Fungi</taxon>
        <taxon>Dikarya</taxon>
        <taxon>Ascomycota</taxon>
        <taxon>Pezizomycotina</taxon>
        <taxon>Sordariomycetes</taxon>
        <taxon>Hypocreomycetidae</taxon>
        <taxon>Hypocreales</taxon>
        <taxon>Ophiocordycipitaceae</taxon>
        <taxon>Purpureocillium</taxon>
    </lineage>
</organism>
<dbReference type="InterPro" id="IPR032710">
    <property type="entry name" value="NTF2-like_dom_sf"/>
</dbReference>
<name>A0AB34FJV7_9HYPO</name>
<accession>A0AB34FJV7</accession>
<sequence length="275" mass="30427">MGRPQARNIVESWAAALARRDYSASRDILSPGCSVLRNGVSHDRDSFIAGLQTAIGSSPGRVEIGLVIVDSRDSSNLAARLIHHDEDSTGASGRTLEHAFLWIDPSGKIVKMVTVTDDTAPKEVVEDKMSEPTVHREGRPDAGDLAGFYEEYIGTINSLTMKERLHEFCQPTVTHNARRFSLDEYRLMIESSFDEIRGLHFAIDDLFVDSETGQIAARLGFTGRPAKEFRGIAPTGKDVRFSEHAYYRLEDGKIARVQSLLDLASYKRSLVDGDA</sequence>
<keyword evidence="2" id="KW-1185">Reference proteome</keyword>
<protein>
    <submittedName>
        <fullName evidence="1">SnoaL-like polyketide cyclase</fullName>
    </submittedName>
</protein>
<evidence type="ECO:0000313" key="1">
    <source>
        <dbReference type="EMBL" id="KAJ6439362.1"/>
    </source>
</evidence>
<dbReference type="Gene3D" id="3.10.450.50">
    <property type="match status" value="1"/>
</dbReference>
<comment type="caution">
    <text evidence="1">The sequence shown here is derived from an EMBL/GenBank/DDBJ whole genome shotgun (WGS) entry which is preliminary data.</text>
</comment>